<dbReference type="Proteomes" id="UP000604083">
    <property type="component" value="Unassembled WGS sequence"/>
</dbReference>
<organism evidence="1 2">
    <name type="scientific">Roseibacillus ishigakijimensis</name>
    <dbReference type="NCBI Taxonomy" id="454146"/>
    <lineage>
        <taxon>Bacteria</taxon>
        <taxon>Pseudomonadati</taxon>
        <taxon>Verrucomicrobiota</taxon>
        <taxon>Verrucomicrobiia</taxon>
        <taxon>Verrucomicrobiales</taxon>
        <taxon>Verrucomicrobiaceae</taxon>
        <taxon>Roseibacillus</taxon>
    </lineage>
</organism>
<sequence>MKGSMGSGFSFAKTLRLLGFTFLLLTAGWLAFYALRSSLGSYHEIPAPGGIPFAVWFPSDFTPRQLAPPRPEGHRNKGRFAPLTQLPAAFPFDTPLIIIDRWLFHKTVQMQSGQGDMPQLYELSANGKKLIPVK</sequence>
<dbReference type="EMBL" id="JAENIO010000045">
    <property type="protein sequence ID" value="MBK1835247.1"/>
    <property type="molecule type" value="Genomic_DNA"/>
</dbReference>
<accession>A0A934VNF6</accession>
<name>A0A934VNF6_9BACT</name>
<proteinExistence type="predicted"/>
<protein>
    <submittedName>
        <fullName evidence="1">Uncharacterized protein</fullName>
    </submittedName>
</protein>
<reference evidence="1" key="1">
    <citation type="submission" date="2021-01" db="EMBL/GenBank/DDBJ databases">
        <title>Modified the classification status of verrucomicrobia.</title>
        <authorList>
            <person name="Feng X."/>
        </authorList>
    </citation>
    <scope>NUCLEOTIDE SEQUENCE</scope>
    <source>
        <strain evidence="1">KCTC 12986</strain>
    </source>
</reference>
<dbReference type="RefSeq" id="WP_200392683.1">
    <property type="nucleotide sequence ID" value="NZ_JAENIO010000045.1"/>
</dbReference>
<dbReference type="AlphaFoldDB" id="A0A934VNF6"/>
<comment type="caution">
    <text evidence="1">The sequence shown here is derived from an EMBL/GenBank/DDBJ whole genome shotgun (WGS) entry which is preliminary data.</text>
</comment>
<keyword evidence="2" id="KW-1185">Reference proteome</keyword>
<evidence type="ECO:0000313" key="2">
    <source>
        <dbReference type="Proteomes" id="UP000604083"/>
    </source>
</evidence>
<evidence type="ECO:0000313" key="1">
    <source>
        <dbReference type="EMBL" id="MBK1835247.1"/>
    </source>
</evidence>
<gene>
    <name evidence="1" type="ORF">JIN78_14350</name>
</gene>